<feature type="compositionally biased region" description="Gly residues" evidence="1">
    <location>
        <begin position="589"/>
        <end position="600"/>
    </location>
</feature>
<dbReference type="Proteomes" id="UP000013782">
    <property type="component" value="Unassembled WGS sequence"/>
</dbReference>
<feature type="region of interest" description="Disordered" evidence="1">
    <location>
        <begin position="397"/>
        <end position="426"/>
    </location>
</feature>
<dbReference type="STRING" id="160454.RV10_GL002494"/>
<evidence type="ECO:0000313" key="4">
    <source>
        <dbReference type="Proteomes" id="UP000013782"/>
    </source>
</evidence>
<dbReference type="RefSeq" id="WP_010758461.1">
    <property type="nucleotide sequence ID" value="NZ_ASWD01000004.1"/>
</dbReference>
<feature type="compositionally biased region" description="Polar residues" evidence="1">
    <location>
        <begin position="399"/>
        <end position="426"/>
    </location>
</feature>
<feature type="chain" id="PRO_5039484499" description="Carbohydrate-binding domain-containing protein" evidence="2">
    <location>
        <begin position="24"/>
        <end position="607"/>
    </location>
</feature>
<keyword evidence="2" id="KW-0732">Signal</keyword>
<dbReference type="eggNOG" id="ENOG502Z8AD">
    <property type="taxonomic scope" value="Bacteria"/>
</dbReference>
<gene>
    <name evidence="3" type="ORF">UAU_03484</name>
</gene>
<dbReference type="OrthoDB" id="9812829at2"/>
<dbReference type="SMR" id="R2S654"/>
<dbReference type="PATRIC" id="fig|1158607.3.peg.3478"/>
<evidence type="ECO:0000256" key="2">
    <source>
        <dbReference type="SAM" id="SignalP"/>
    </source>
</evidence>
<comment type="caution">
    <text evidence="3">The sequence shown here is derived from an EMBL/GenBank/DDBJ whole genome shotgun (WGS) entry which is preliminary data.</text>
</comment>
<dbReference type="InterPro" id="IPR025584">
    <property type="entry name" value="Cthe_2159"/>
</dbReference>
<evidence type="ECO:0000313" key="3">
    <source>
        <dbReference type="EMBL" id="EOH90945.1"/>
    </source>
</evidence>
<evidence type="ECO:0008006" key="5">
    <source>
        <dbReference type="Google" id="ProtNLM"/>
    </source>
</evidence>
<dbReference type="HOGENOM" id="CLU_021406_1_1_9"/>
<protein>
    <recommendedName>
        <fullName evidence="5">Carbohydrate-binding domain-containing protein</fullName>
    </recommendedName>
</protein>
<dbReference type="AlphaFoldDB" id="R2S654"/>
<dbReference type="Pfam" id="PF14262">
    <property type="entry name" value="Cthe_2159"/>
    <property type="match status" value="1"/>
</dbReference>
<evidence type="ECO:0000256" key="1">
    <source>
        <dbReference type="SAM" id="MobiDB-lite"/>
    </source>
</evidence>
<keyword evidence="4" id="KW-1185">Reference proteome</keyword>
<name>R2S654_9ENTE</name>
<proteinExistence type="predicted"/>
<feature type="signal peptide" evidence="2">
    <location>
        <begin position="1"/>
        <end position="23"/>
    </location>
</feature>
<sequence>MKKRLSIASLLLALALTGGVVYKVTATQTEEASTAASLTSSSTNNKTNSTVLAATGEYDEEDKTTTYDESTATQITLKDEGSSVNGDGAEVLDNTITITKGGTYVVSGTLTNGQIVISSTDSETVRVVLNNASITNETAAAISVAQAEKTVITTAENTSNLVAATAASFAETEEAQAAIYSKDDLTLNGSGTLEVQATAGHGIQSKNDLKVTSGTYIIDSGNEGLKGKDSVQILDGDFTITAANDGIQATNAEESDKGYIVLDGGTYTINSENDGIQAETYLIANNPTIDITTNASGTADDTQSYKGLKAGSDLTINGGTYTIDSVDDSVHSNGNATITGGTLNLTTEDDGIHADGTTTVSAGEVNILNSYEGIEGANVVLSGGNINVVSTDDGINAAGGSTTDEGSDAAEQNSFGPDSFKESSSGDYTITIEGGTIQVNAEGDGLDSNGDITMTGGQLTIYGPVSGGNGALDYDGTFDITGGTLYSFGSSDMAQSTSDTSTQPSIQLWLDNQLQAGEVVTLKDSQGNVISEATSNKTFANLVISDPAIQTGQTYTIDFSSGTSTTVTVNSAVTSVDSSGAAVEANQGMMGGGGPGGAPGGNREARN</sequence>
<accession>R2S654</accession>
<organism evidence="3 4">
    <name type="scientific">Enterococcus pallens ATCC BAA-351</name>
    <dbReference type="NCBI Taxonomy" id="1158607"/>
    <lineage>
        <taxon>Bacteria</taxon>
        <taxon>Bacillati</taxon>
        <taxon>Bacillota</taxon>
        <taxon>Bacilli</taxon>
        <taxon>Lactobacillales</taxon>
        <taxon>Enterococcaceae</taxon>
        <taxon>Enterococcus</taxon>
    </lineage>
</organism>
<feature type="region of interest" description="Disordered" evidence="1">
    <location>
        <begin position="584"/>
        <end position="607"/>
    </location>
</feature>
<reference evidence="3 4" key="1">
    <citation type="submission" date="2013-02" db="EMBL/GenBank/DDBJ databases">
        <title>The Genome Sequence of Enterococcus pallens BAA-351.</title>
        <authorList>
            <consortium name="The Broad Institute Genome Sequencing Platform"/>
            <consortium name="The Broad Institute Genome Sequencing Center for Infectious Disease"/>
            <person name="Earl A.M."/>
            <person name="Gilmore M.S."/>
            <person name="Lebreton F."/>
            <person name="Walker B."/>
            <person name="Young S.K."/>
            <person name="Zeng Q."/>
            <person name="Gargeya S."/>
            <person name="Fitzgerald M."/>
            <person name="Haas B."/>
            <person name="Abouelleil A."/>
            <person name="Alvarado L."/>
            <person name="Arachchi H.M."/>
            <person name="Berlin A.M."/>
            <person name="Chapman S.B."/>
            <person name="Dewar J."/>
            <person name="Goldberg J."/>
            <person name="Griggs A."/>
            <person name="Gujja S."/>
            <person name="Hansen M."/>
            <person name="Howarth C."/>
            <person name="Imamovic A."/>
            <person name="Larimer J."/>
            <person name="McCowan C."/>
            <person name="Murphy C."/>
            <person name="Neiman D."/>
            <person name="Pearson M."/>
            <person name="Priest M."/>
            <person name="Roberts A."/>
            <person name="Saif S."/>
            <person name="Shea T."/>
            <person name="Sisk P."/>
            <person name="Sykes S."/>
            <person name="Wortman J."/>
            <person name="Nusbaum C."/>
            <person name="Birren B."/>
        </authorList>
    </citation>
    <scope>NUCLEOTIDE SEQUENCE [LARGE SCALE GENOMIC DNA]</scope>
    <source>
        <strain evidence="3 4">ATCC BAA-351</strain>
    </source>
</reference>
<dbReference type="EMBL" id="AJAQ01000035">
    <property type="protein sequence ID" value="EOH90945.1"/>
    <property type="molecule type" value="Genomic_DNA"/>
</dbReference>